<proteinExistence type="predicted"/>
<protein>
    <submittedName>
        <fullName evidence="2">Fibronectin type III domain-containing protein</fullName>
    </submittedName>
</protein>
<dbReference type="SUPFAM" id="SSF49265">
    <property type="entry name" value="Fibronectin type III"/>
    <property type="match status" value="1"/>
</dbReference>
<accession>A0A5D4H811</accession>
<organism evidence="2 3">
    <name type="scientific">Sphingobacterium phlebotomi</name>
    <dbReference type="NCBI Taxonomy" id="2605433"/>
    <lineage>
        <taxon>Bacteria</taxon>
        <taxon>Pseudomonadati</taxon>
        <taxon>Bacteroidota</taxon>
        <taxon>Sphingobacteriia</taxon>
        <taxon>Sphingobacteriales</taxon>
        <taxon>Sphingobacteriaceae</taxon>
        <taxon>Sphingobacterium</taxon>
    </lineage>
</organism>
<evidence type="ECO:0000259" key="1">
    <source>
        <dbReference type="PROSITE" id="PS50853"/>
    </source>
</evidence>
<gene>
    <name evidence="2" type="ORF">FXV77_07030</name>
</gene>
<dbReference type="PROSITE" id="PS50853">
    <property type="entry name" value="FN3"/>
    <property type="match status" value="1"/>
</dbReference>
<reference evidence="2 3" key="1">
    <citation type="submission" date="2019-08" db="EMBL/GenBank/DDBJ databases">
        <title>Phlebobacter frassis gen. nov. sp. nov., a new member of family Sphingobacteriaceae isolated from sand fly rearing media.</title>
        <authorList>
            <person name="Kakumanu M.L."/>
            <person name="Marayati B.F."/>
            <person name="Wada-Katsumata A."/>
            <person name="Wasserberg G."/>
            <person name="Schal C."/>
            <person name="Apperson C.S."/>
            <person name="Ponnusamy L."/>
        </authorList>
    </citation>
    <scope>NUCLEOTIDE SEQUENCE [LARGE SCALE GENOMIC DNA]</scope>
    <source>
        <strain evidence="2 3">SSI9</strain>
    </source>
</reference>
<dbReference type="Gene3D" id="2.60.40.10">
    <property type="entry name" value="Immunoglobulins"/>
    <property type="match status" value="1"/>
</dbReference>
<feature type="domain" description="Fibronectin type-III" evidence="1">
    <location>
        <begin position="120"/>
        <end position="209"/>
    </location>
</feature>
<dbReference type="InterPro" id="IPR003961">
    <property type="entry name" value="FN3_dom"/>
</dbReference>
<comment type="caution">
    <text evidence="2">The sequence shown here is derived from an EMBL/GenBank/DDBJ whole genome shotgun (WGS) entry which is preliminary data.</text>
</comment>
<evidence type="ECO:0000313" key="3">
    <source>
        <dbReference type="Proteomes" id="UP000322362"/>
    </source>
</evidence>
<dbReference type="InterPro" id="IPR036116">
    <property type="entry name" value="FN3_sf"/>
</dbReference>
<dbReference type="InterPro" id="IPR013783">
    <property type="entry name" value="Ig-like_fold"/>
</dbReference>
<dbReference type="CDD" id="cd00063">
    <property type="entry name" value="FN3"/>
    <property type="match status" value="1"/>
</dbReference>
<dbReference type="Proteomes" id="UP000322362">
    <property type="component" value="Unassembled WGS sequence"/>
</dbReference>
<dbReference type="AlphaFoldDB" id="A0A5D4H811"/>
<dbReference type="EMBL" id="VTAV01000003">
    <property type="protein sequence ID" value="TYR36926.1"/>
    <property type="molecule type" value="Genomic_DNA"/>
</dbReference>
<keyword evidence="3" id="KW-1185">Reference proteome</keyword>
<evidence type="ECO:0000313" key="2">
    <source>
        <dbReference type="EMBL" id="TYR36926.1"/>
    </source>
</evidence>
<name>A0A5D4H811_9SPHI</name>
<sequence length="209" mass="22837">MAIKPRALVGFGEMKDNEILVAANTILAAMGENPNFPTPIPSLEEVGTLTDDYANKLAAASKRGSPEDNALKKESKEALAEILQQLGHYVNSIAKGHFSRVLSSGFPTQGSKVLPQAPGVVDGLKLEDGRQSGQVQLGFNTQPNIRLYEYQYRKADVPDEPWSERFITTSSRGNVIAPLLPGVYYEARVRAINTHGIGDWSQIVRTMAR</sequence>
<dbReference type="RefSeq" id="WP_148918513.1">
    <property type="nucleotide sequence ID" value="NZ_VTAV01000003.1"/>
</dbReference>